<dbReference type="KEGG" id="epa:110234788"/>
<keyword evidence="3 9" id="KW-0812">Transmembrane</keyword>
<proteinExistence type="inferred from homology"/>
<evidence type="ECO:0000313" key="10">
    <source>
        <dbReference type="EnsemblMetazoa" id="XP_020895845.1"/>
    </source>
</evidence>
<dbReference type="AlphaFoldDB" id="A0A913WY78"/>
<dbReference type="OrthoDB" id="18175at2759"/>
<evidence type="ECO:0000256" key="6">
    <source>
        <dbReference type="ARBA" id="ARBA00023128"/>
    </source>
</evidence>
<dbReference type="Pfam" id="PF09803">
    <property type="entry name" value="Pet100"/>
    <property type="match status" value="1"/>
</dbReference>
<evidence type="ECO:0000313" key="11">
    <source>
        <dbReference type="Proteomes" id="UP000887567"/>
    </source>
</evidence>
<feature type="transmembrane region" description="Helical" evidence="9">
    <location>
        <begin position="9"/>
        <end position="26"/>
    </location>
</feature>
<evidence type="ECO:0000256" key="2">
    <source>
        <dbReference type="ARBA" id="ARBA00004325"/>
    </source>
</evidence>
<comment type="similarity">
    <text evidence="8">Belongs to the PET100 family.</text>
</comment>
<name>A0A913WY78_EXADI</name>
<dbReference type="OMA" id="ELWPPEQ"/>
<reference evidence="10" key="1">
    <citation type="submission" date="2022-11" db="UniProtKB">
        <authorList>
            <consortium name="EnsemblMetazoa"/>
        </authorList>
    </citation>
    <scope>IDENTIFICATION</scope>
</reference>
<keyword evidence="4" id="KW-0809">Transit peptide</keyword>
<organism evidence="10 11">
    <name type="scientific">Exaiptasia diaphana</name>
    <name type="common">Tropical sea anemone</name>
    <name type="synonym">Aiptasia pulchella</name>
    <dbReference type="NCBI Taxonomy" id="2652724"/>
    <lineage>
        <taxon>Eukaryota</taxon>
        <taxon>Metazoa</taxon>
        <taxon>Cnidaria</taxon>
        <taxon>Anthozoa</taxon>
        <taxon>Hexacorallia</taxon>
        <taxon>Actiniaria</taxon>
        <taxon>Aiptasiidae</taxon>
        <taxon>Exaiptasia</taxon>
    </lineage>
</organism>
<evidence type="ECO:0000256" key="3">
    <source>
        <dbReference type="ARBA" id="ARBA00022692"/>
    </source>
</evidence>
<dbReference type="EnsemblMetazoa" id="XM_021040186.2">
    <property type="protein sequence ID" value="XP_020895845.1"/>
    <property type="gene ID" value="LOC110234788"/>
</dbReference>
<accession>A0A913WY78</accession>
<keyword evidence="11" id="KW-1185">Reference proteome</keyword>
<keyword evidence="6" id="KW-0496">Mitochondrion</keyword>
<evidence type="ECO:0000256" key="7">
    <source>
        <dbReference type="ARBA" id="ARBA00023136"/>
    </source>
</evidence>
<keyword evidence="7 9" id="KW-0472">Membrane</keyword>
<dbReference type="GO" id="GO:0005743">
    <property type="term" value="C:mitochondrial inner membrane"/>
    <property type="evidence" value="ECO:0007669"/>
    <property type="project" value="TreeGrafter"/>
</dbReference>
<evidence type="ECO:0008006" key="12">
    <source>
        <dbReference type="Google" id="ProtNLM"/>
    </source>
</evidence>
<evidence type="ECO:0000256" key="5">
    <source>
        <dbReference type="ARBA" id="ARBA00022989"/>
    </source>
</evidence>
<dbReference type="Proteomes" id="UP000887567">
    <property type="component" value="Unplaced"/>
</dbReference>
<protein>
    <recommendedName>
        <fullName evidence="12">Protein PET100 homolog, mitochondrial</fullName>
    </recommendedName>
</protein>
<evidence type="ECO:0000256" key="9">
    <source>
        <dbReference type="SAM" id="Phobius"/>
    </source>
</evidence>
<evidence type="ECO:0000256" key="4">
    <source>
        <dbReference type="ARBA" id="ARBA00022946"/>
    </source>
</evidence>
<dbReference type="GO" id="GO:0051082">
    <property type="term" value="F:unfolded protein binding"/>
    <property type="evidence" value="ECO:0007669"/>
    <property type="project" value="TreeGrafter"/>
</dbReference>
<dbReference type="GeneID" id="110234788"/>
<dbReference type="GO" id="GO:0033617">
    <property type="term" value="P:mitochondrial respiratory chain complex IV assembly"/>
    <property type="evidence" value="ECO:0007669"/>
    <property type="project" value="InterPro"/>
</dbReference>
<evidence type="ECO:0000256" key="1">
    <source>
        <dbReference type="ARBA" id="ARBA00004167"/>
    </source>
</evidence>
<dbReference type="RefSeq" id="XP_020895845.1">
    <property type="nucleotide sequence ID" value="XM_021040186.2"/>
</dbReference>
<keyword evidence="5 9" id="KW-1133">Transmembrane helix</keyword>
<dbReference type="InterPro" id="IPR018625">
    <property type="entry name" value="Pet100"/>
</dbReference>
<comment type="subcellular location">
    <subcellularLocation>
        <location evidence="1">Membrane</location>
        <topology evidence="1">Single-pass membrane protein</topology>
    </subcellularLocation>
    <subcellularLocation>
        <location evidence="2">Mitochondrion membrane</location>
    </subcellularLocation>
</comment>
<evidence type="ECO:0000256" key="8">
    <source>
        <dbReference type="ARBA" id="ARBA00038077"/>
    </source>
</evidence>
<dbReference type="PANTHER" id="PTHR33968:SF1">
    <property type="entry name" value="PROTEIN PET100 HOMOLOG, MITOCHONDRIAL"/>
    <property type="match status" value="1"/>
</dbReference>
<dbReference type="PANTHER" id="PTHR33968">
    <property type="entry name" value="PROTEIN PET100 HOMOLOG, MITOCHONDRIAL"/>
    <property type="match status" value="1"/>
</dbReference>
<sequence>MATGSKIELFRIAVYVFFPVAVFYYFNLPEIYDDFISNKKQQVYPPDEETSKPPTTIEDLKAAREIMLERKRKQKSES</sequence>